<dbReference type="InterPro" id="IPR011032">
    <property type="entry name" value="GroES-like_sf"/>
</dbReference>
<sequence length="333" mass="34859">MKAIQLTGFSIAQLQPAELPIPQPARGEVLIQVKAVSLNYIDGALATGKYPVKPAFPHIPVADGAGVIAAVGEDVTGWQPGDRVVSHFIQQWLGGINTPATNAARTGISVPGMLAEYVVLPAYALLAIPAFLSFEEAASLPIAGVTAWNSLIETGGVTAGQTVLTQGTGGVSLFALQVAKMVGARVIATTGSPEKEAQLKAAGAWEVLNYKTNPQWVQQVLELTGGKGADATIDVAGTVNESAAAVKLGGYVGLTGFLADTSIQLNLLPVISRAIRLQGLSVGSKASFSNFLQALERTNTRPFTSRIFPLAETQEAYHYFQSGKHFGKVIIQP</sequence>
<proteinExistence type="predicted"/>
<accession>A0A3E1NNH4</accession>
<dbReference type="Proteomes" id="UP000261284">
    <property type="component" value="Unassembled WGS sequence"/>
</dbReference>
<dbReference type="CDD" id="cd08276">
    <property type="entry name" value="MDR7"/>
    <property type="match status" value="1"/>
</dbReference>
<feature type="domain" description="Enoyl reductase (ER)" evidence="1">
    <location>
        <begin position="9"/>
        <end position="331"/>
    </location>
</feature>
<dbReference type="PANTHER" id="PTHR45033:SF2">
    <property type="entry name" value="ZINC-TYPE ALCOHOL DEHYDROGENASE-LIKE PROTEIN C1773.06C"/>
    <property type="match status" value="1"/>
</dbReference>
<name>A0A3E1NNH4_9BACT</name>
<dbReference type="InterPro" id="IPR052711">
    <property type="entry name" value="Zinc_ADH-like"/>
</dbReference>
<protein>
    <submittedName>
        <fullName evidence="2">NAD(P)-dependent alcohol dehydrogenase</fullName>
    </submittedName>
</protein>
<dbReference type="RefSeq" id="WP_116845227.1">
    <property type="nucleotide sequence ID" value="NZ_QTJU01000001.1"/>
</dbReference>
<organism evidence="2 3">
    <name type="scientific">Deminuibacter soli</name>
    <dbReference type="NCBI Taxonomy" id="2291815"/>
    <lineage>
        <taxon>Bacteria</taxon>
        <taxon>Pseudomonadati</taxon>
        <taxon>Bacteroidota</taxon>
        <taxon>Chitinophagia</taxon>
        <taxon>Chitinophagales</taxon>
        <taxon>Chitinophagaceae</taxon>
        <taxon>Deminuibacter</taxon>
    </lineage>
</organism>
<dbReference type="InterPro" id="IPR013149">
    <property type="entry name" value="ADH-like_C"/>
</dbReference>
<dbReference type="Pfam" id="PF00107">
    <property type="entry name" value="ADH_zinc_N"/>
    <property type="match status" value="1"/>
</dbReference>
<dbReference type="InterPro" id="IPR020843">
    <property type="entry name" value="ER"/>
</dbReference>
<dbReference type="PANTHER" id="PTHR45033">
    <property type="match status" value="1"/>
</dbReference>
<comment type="caution">
    <text evidence="2">The sequence shown here is derived from an EMBL/GenBank/DDBJ whole genome shotgun (WGS) entry which is preliminary data.</text>
</comment>
<reference evidence="2 3" key="1">
    <citation type="submission" date="2018-08" db="EMBL/GenBank/DDBJ databases">
        <title>Chitinophagaceae sp. K23C18032701, a novel bacterium isolated from forest soil.</title>
        <authorList>
            <person name="Wang C."/>
        </authorList>
    </citation>
    <scope>NUCLEOTIDE SEQUENCE [LARGE SCALE GENOMIC DNA]</scope>
    <source>
        <strain evidence="2 3">K23C18032701</strain>
    </source>
</reference>
<gene>
    <name evidence="2" type="ORF">DXN05_00340</name>
</gene>
<dbReference type="SUPFAM" id="SSF51735">
    <property type="entry name" value="NAD(P)-binding Rossmann-fold domains"/>
    <property type="match status" value="1"/>
</dbReference>
<evidence type="ECO:0000259" key="1">
    <source>
        <dbReference type="SMART" id="SM00829"/>
    </source>
</evidence>
<dbReference type="GO" id="GO:0016491">
    <property type="term" value="F:oxidoreductase activity"/>
    <property type="evidence" value="ECO:0007669"/>
    <property type="project" value="InterPro"/>
</dbReference>
<dbReference type="AlphaFoldDB" id="A0A3E1NNH4"/>
<dbReference type="OrthoDB" id="648910at2"/>
<evidence type="ECO:0000313" key="2">
    <source>
        <dbReference type="EMBL" id="RFM29470.1"/>
    </source>
</evidence>
<dbReference type="Gene3D" id="3.40.50.720">
    <property type="entry name" value="NAD(P)-binding Rossmann-like Domain"/>
    <property type="match status" value="1"/>
</dbReference>
<dbReference type="InterPro" id="IPR036291">
    <property type="entry name" value="NAD(P)-bd_dom_sf"/>
</dbReference>
<dbReference type="InterPro" id="IPR013154">
    <property type="entry name" value="ADH-like_N"/>
</dbReference>
<dbReference type="SUPFAM" id="SSF50129">
    <property type="entry name" value="GroES-like"/>
    <property type="match status" value="1"/>
</dbReference>
<dbReference type="Gene3D" id="3.90.180.10">
    <property type="entry name" value="Medium-chain alcohol dehydrogenases, catalytic domain"/>
    <property type="match status" value="1"/>
</dbReference>
<evidence type="ECO:0000313" key="3">
    <source>
        <dbReference type="Proteomes" id="UP000261284"/>
    </source>
</evidence>
<dbReference type="Pfam" id="PF08240">
    <property type="entry name" value="ADH_N"/>
    <property type="match status" value="1"/>
</dbReference>
<keyword evidence="3" id="KW-1185">Reference proteome</keyword>
<dbReference type="EMBL" id="QTJU01000001">
    <property type="protein sequence ID" value="RFM29470.1"/>
    <property type="molecule type" value="Genomic_DNA"/>
</dbReference>
<dbReference type="SMART" id="SM00829">
    <property type="entry name" value="PKS_ER"/>
    <property type="match status" value="1"/>
</dbReference>